<dbReference type="GO" id="GO:0006515">
    <property type="term" value="P:protein quality control for misfolded or incompletely synthesized proteins"/>
    <property type="evidence" value="ECO:0007669"/>
    <property type="project" value="UniProtKB-UniRule"/>
</dbReference>
<evidence type="ECO:0000313" key="18">
    <source>
        <dbReference type="Proteomes" id="UP000239263"/>
    </source>
</evidence>
<name>A0A2S7XBE5_9GAMM</name>
<evidence type="ECO:0000313" key="17">
    <source>
        <dbReference type="EMBL" id="PQJ88670.1"/>
    </source>
</evidence>
<dbReference type="GO" id="GO:0034605">
    <property type="term" value="P:cellular response to heat"/>
    <property type="evidence" value="ECO:0007669"/>
    <property type="project" value="UniProtKB-UniRule"/>
</dbReference>
<dbReference type="Gene3D" id="1.10.8.60">
    <property type="match status" value="1"/>
</dbReference>
<keyword evidence="7 10" id="KW-0067">ATP-binding</keyword>
<dbReference type="PIRSF" id="PIRSF001174">
    <property type="entry name" value="Lon_proteas"/>
    <property type="match status" value="1"/>
</dbReference>
<proteinExistence type="evidence at transcript level"/>
<feature type="active site" evidence="10 12">
    <location>
        <position position="721"/>
    </location>
</feature>
<keyword evidence="2 10" id="KW-0963">Cytoplasm</keyword>
<dbReference type="GO" id="GO:0016887">
    <property type="term" value="F:ATP hydrolysis activity"/>
    <property type="evidence" value="ECO:0007669"/>
    <property type="project" value="UniProtKB-UniRule"/>
</dbReference>
<comment type="subunit">
    <text evidence="10 11">Homohexamer. Organized in a ring with a central cavity.</text>
</comment>
<dbReference type="AlphaFoldDB" id="A0A2S7XBE5"/>
<reference evidence="17 18" key="1">
    <citation type="submission" date="2016-12" db="EMBL/GenBank/DDBJ databases">
        <title>Diversity of luminous bacteria.</title>
        <authorList>
            <person name="Yoshizawa S."/>
            <person name="Kogure K."/>
        </authorList>
    </citation>
    <scope>NUCLEOTIDE SEQUENCE [LARGE SCALE GENOMIC DNA]</scope>
    <source>
        <strain evidence="17 18">ATCC 33715</strain>
    </source>
</reference>
<comment type="similarity">
    <text evidence="10 11 14">Belongs to the peptidase S16 family.</text>
</comment>
<dbReference type="RefSeq" id="WP_105054270.1">
    <property type="nucleotide sequence ID" value="NZ_CAWNRT010000001.1"/>
</dbReference>
<dbReference type="EC" id="3.4.21.53" evidence="10 11"/>
<dbReference type="Pfam" id="PF02190">
    <property type="entry name" value="LON_substr_bdg"/>
    <property type="match status" value="1"/>
</dbReference>
<dbReference type="GO" id="GO:0005524">
    <property type="term" value="F:ATP binding"/>
    <property type="evidence" value="ECO:0007669"/>
    <property type="project" value="UniProtKB-UniRule"/>
</dbReference>
<dbReference type="Pfam" id="PF00004">
    <property type="entry name" value="AAA"/>
    <property type="match status" value="1"/>
</dbReference>
<evidence type="ECO:0000256" key="14">
    <source>
        <dbReference type="PROSITE-ProRule" id="PRU01122"/>
    </source>
</evidence>
<dbReference type="Pfam" id="PF05362">
    <property type="entry name" value="Lon_C"/>
    <property type="match status" value="1"/>
</dbReference>
<dbReference type="InterPro" id="IPR015947">
    <property type="entry name" value="PUA-like_sf"/>
</dbReference>
<evidence type="ECO:0000256" key="2">
    <source>
        <dbReference type="ARBA" id="ARBA00022490"/>
    </source>
</evidence>
<dbReference type="InterPro" id="IPR027065">
    <property type="entry name" value="Lon_Prtase"/>
</dbReference>
<dbReference type="FunFam" id="3.40.50.300:FF:000021">
    <property type="entry name" value="Lon protease homolog"/>
    <property type="match status" value="1"/>
</dbReference>
<dbReference type="Gene3D" id="1.20.58.1480">
    <property type="match status" value="1"/>
</dbReference>
<dbReference type="InterPro" id="IPR003111">
    <property type="entry name" value="Lon_prtase_N"/>
</dbReference>
<dbReference type="Gene3D" id="2.30.130.40">
    <property type="entry name" value="LON domain-like"/>
    <property type="match status" value="1"/>
</dbReference>
<comment type="catalytic activity">
    <reaction evidence="9 10 11 14">
        <text>Hydrolysis of proteins in presence of ATP.</text>
        <dbReference type="EC" id="3.4.21.53"/>
    </reaction>
</comment>
<dbReference type="SMART" id="SM00382">
    <property type="entry name" value="AAA"/>
    <property type="match status" value="1"/>
</dbReference>
<organism evidence="17 18">
    <name type="scientific">Aliivibrio sifiae</name>
    <dbReference type="NCBI Taxonomy" id="566293"/>
    <lineage>
        <taxon>Bacteria</taxon>
        <taxon>Pseudomonadati</taxon>
        <taxon>Pseudomonadota</taxon>
        <taxon>Gammaproteobacteria</taxon>
        <taxon>Vibrionales</taxon>
        <taxon>Vibrionaceae</taxon>
        <taxon>Aliivibrio</taxon>
    </lineage>
</organism>
<dbReference type="InterPro" id="IPR046336">
    <property type="entry name" value="Lon_prtase_N_sf"/>
</dbReference>
<dbReference type="InterPro" id="IPR014721">
    <property type="entry name" value="Ribsml_uS5_D2-typ_fold_subgr"/>
</dbReference>
<dbReference type="PRINTS" id="PR00830">
    <property type="entry name" value="ENDOLAPTASE"/>
</dbReference>
<evidence type="ECO:0000256" key="9">
    <source>
        <dbReference type="ARBA" id="ARBA00050665"/>
    </source>
</evidence>
<dbReference type="FunFam" id="3.30.230.10:FF:000010">
    <property type="entry name" value="Lon protease"/>
    <property type="match status" value="1"/>
</dbReference>
<dbReference type="PANTHER" id="PTHR10046">
    <property type="entry name" value="ATP DEPENDENT LON PROTEASE FAMILY MEMBER"/>
    <property type="match status" value="1"/>
</dbReference>
<comment type="induction">
    <text evidence="10">By heat shock.</text>
</comment>
<dbReference type="GO" id="GO:0004176">
    <property type="term" value="F:ATP-dependent peptidase activity"/>
    <property type="evidence" value="ECO:0007669"/>
    <property type="project" value="UniProtKB-UniRule"/>
</dbReference>
<dbReference type="NCBIfam" id="NF008053">
    <property type="entry name" value="PRK10787.1"/>
    <property type="match status" value="1"/>
</dbReference>
<evidence type="ECO:0000256" key="12">
    <source>
        <dbReference type="PIRSR" id="PIRSR001174-1"/>
    </source>
</evidence>
<dbReference type="HAMAP" id="MF_01973">
    <property type="entry name" value="lon_bact"/>
    <property type="match status" value="1"/>
</dbReference>
<dbReference type="SUPFAM" id="SSF52540">
    <property type="entry name" value="P-loop containing nucleoside triphosphate hydrolases"/>
    <property type="match status" value="1"/>
</dbReference>
<dbReference type="PROSITE" id="PS51786">
    <property type="entry name" value="LON_PROTEOLYTIC"/>
    <property type="match status" value="1"/>
</dbReference>
<feature type="active site" evidence="10 12">
    <location>
        <position position="678"/>
    </location>
</feature>
<dbReference type="PROSITE" id="PS51787">
    <property type="entry name" value="LON_N"/>
    <property type="match status" value="1"/>
</dbReference>
<feature type="domain" description="Lon proteolytic" evidence="15">
    <location>
        <begin position="591"/>
        <end position="772"/>
    </location>
</feature>
<evidence type="ECO:0000256" key="1">
    <source>
        <dbReference type="ARBA" id="ARBA00004496"/>
    </source>
</evidence>
<dbReference type="InterPro" id="IPR004815">
    <property type="entry name" value="Lon_bac/euk-typ"/>
</dbReference>
<evidence type="ECO:0000256" key="4">
    <source>
        <dbReference type="ARBA" id="ARBA00022741"/>
    </source>
</evidence>
<accession>A0A2S7XBE5</accession>
<feature type="domain" description="Lon N-terminal" evidence="16">
    <location>
        <begin position="11"/>
        <end position="203"/>
    </location>
</feature>
<dbReference type="FunFam" id="1.10.8.60:FF:000035">
    <property type="entry name" value="Lon protease"/>
    <property type="match status" value="1"/>
</dbReference>
<dbReference type="Gene3D" id="3.40.50.300">
    <property type="entry name" value="P-loop containing nucleotide triphosphate hydrolases"/>
    <property type="match status" value="1"/>
</dbReference>
<dbReference type="GO" id="GO:0043565">
    <property type="term" value="F:sequence-specific DNA binding"/>
    <property type="evidence" value="ECO:0007669"/>
    <property type="project" value="UniProtKB-UniRule"/>
</dbReference>
<dbReference type="Gene3D" id="1.20.5.5270">
    <property type="match status" value="1"/>
</dbReference>
<dbReference type="OrthoDB" id="9803599at2"/>
<gene>
    <name evidence="10" type="primary">lon</name>
    <name evidence="17" type="ORF">BTO22_03360</name>
</gene>
<dbReference type="InterPro" id="IPR003959">
    <property type="entry name" value="ATPase_AAA_core"/>
</dbReference>
<evidence type="ECO:0000256" key="8">
    <source>
        <dbReference type="ARBA" id="ARBA00023016"/>
    </source>
</evidence>
<dbReference type="InterPro" id="IPR020568">
    <property type="entry name" value="Ribosomal_Su5_D2-typ_SF"/>
</dbReference>
<dbReference type="EMBL" id="MSCO01000001">
    <property type="protein sequence ID" value="PQJ88670.1"/>
    <property type="molecule type" value="Genomic_DNA"/>
</dbReference>
<dbReference type="FunFam" id="1.20.58.1480:FF:000001">
    <property type="entry name" value="Lon protease"/>
    <property type="match status" value="1"/>
</dbReference>
<dbReference type="GO" id="GO:0004252">
    <property type="term" value="F:serine-type endopeptidase activity"/>
    <property type="evidence" value="ECO:0007669"/>
    <property type="project" value="UniProtKB-UniRule"/>
</dbReference>
<sequence length="784" mass="87581">MNLERSERIEIPVLPLRDVVVYPHMVIPLFVGREKSIRCLEAAMEQNKQVLLVAQKEAAKEEPQLDDLHGVGTIATILQLLKLPDGTVKVLVEGQQRAKIHQFLEADFFTADAEFLLTPIIDDAEQEVIMRSAINQFEGFIKLNKKIPPEVLTSLNGIEDAARLADTIAAHMPLKLVDKQEVLELTDVIARLEFLMGMMESEIDLLQIEKRIRGRVKKQMEKSQREYYLNEQMKAIQKELGDLDDAPDEFEALQKKIADAKMPTEAQEKAEQELQKLKMMSPMSAEATVVRSYIDCMVAVPWYKRSKVKKDLAKAEEILNSDHYGLERVKERILEYLAVQSRVTKLKGPILCLVGPPGVGKTSLGQSIAKATGRKYTRMALGGVRDEAEIRGHRRTYIGSLPGKLIQKLSKVEVKNPLFLLDEIDKMSSDMRGDPASALLEVLDPEQNNKFSDHYLEVDYDLSDVMFVATSNSMNIPGPLLDRMEVIRLSGYTEDEKLNIAKNHLLMKQVKRNGLKDHEIEIDDSAIMGIIRYYTREAGVRSLEREISKLCRKAVKQILLDKSIKKVTINQDNLKDFLGVQRCDYGKADDENRVGQVVGLAWTEVGGDLLTIEAESMIGKGKLAYTGSLGDVMKESIQAAMTVVRTRADKLGINPDFYEKRDIHVHVPEGATPKDGPSAGIGMCTALVSSLTGNPVRSDVAMTGEITLRGEVLPIGGLKEKLLAAHRGGIKTVIIPKDNERDLEEIPANVIADLSVHPVKWIDEVLTLALQNDPQGFSLEQSKK</sequence>
<evidence type="ECO:0000256" key="13">
    <source>
        <dbReference type="PIRSR" id="PIRSR001174-2"/>
    </source>
</evidence>
<comment type="subcellular location">
    <subcellularLocation>
        <location evidence="1 10 11">Cytoplasm</location>
    </subcellularLocation>
</comment>
<evidence type="ECO:0000256" key="6">
    <source>
        <dbReference type="ARBA" id="ARBA00022825"/>
    </source>
</evidence>
<dbReference type="SUPFAM" id="SSF54211">
    <property type="entry name" value="Ribosomal protein S5 domain 2-like"/>
    <property type="match status" value="1"/>
</dbReference>
<comment type="function">
    <text evidence="10">ATP-dependent serine protease that mediates the selective degradation of mutant and abnormal proteins as well as certain short-lived regulatory proteins. Required for cellular homeostasis and for survival from DNA damage and developmental changes induced by stress. Degrades polypeptides processively to yield small peptide fragments that are 5 to 10 amino acids long. Binds to DNA in a double-stranded, site-specific manner.</text>
</comment>
<dbReference type="InterPro" id="IPR008269">
    <property type="entry name" value="Lon_proteolytic"/>
</dbReference>
<dbReference type="NCBIfam" id="TIGR00763">
    <property type="entry name" value="lon"/>
    <property type="match status" value="1"/>
</dbReference>
<dbReference type="Proteomes" id="UP000239263">
    <property type="component" value="Unassembled WGS sequence"/>
</dbReference>
<evidence type="ECO:0000256" key="7">
    <source>
        <dbReference type="ARBA" id="ARBA00022840"/>
    </source>
</evidence>
<dbReference type="Pfam" id="PF22667">
    <property type="entry name" value="Lon_lid"/>
    <property type="match status" value="1"/>
</dbReference>
<evidence type="ECO:0000256" key="5">
    <source>
        <dbReference type="ARBA" id="ARBA00022801"/>
    </source>
</evidence>
<dbReference type="InterPro" id="IPR054594">
    <property type="entry name" value="Lon_lid"/>
</dbReference>
<evidence type="ECO:0000259" key="16">
    <source>
        <dbReference type="PROSITE" id="PS51787"/>
    </source>
</evidence>
<keyword evidence="3 10" id="KW-0645">Protease</keyword>
<dbReference type="SMART" id="SM00464">
    <property type="entry name" value="LON"/>
    <property type="match status" value="1"/>
</dbReference>
<dbReference type="SUPFAM" id="SSF88697">
    <property type="entry name" value="PUA domain-like"/>
    <property type="match status" value="1"/>
</dbReference>
<keyword evidence="4 10" id="KW-0547">Nucleotide-binding</keyword>
<dbReference type="FunFam" id="1.20.5.5270:FF:000002">
    <property type="entry name" value="Lon protease homolog"/>
    <property type="match status" value="1"/>
</dbReference>
<evidence type="ECO:0000259" key="15">
    <source>
        <dbReference type="PROSITE" id="PS51786"/>
    </source>
</evidence>
<dbReference type="GO" id="GO:0005737">
    <property type="term" value="C:cytoplasm"/>
    <property type="evidence" value="ECO:0007669"/>
    <property type="project" value="UniProtKB-SubCell"/>
</dbReference>
<evidence type="ECO:0000256" key="3">
    <source>
        <dbReference type="ARBA" id="ARBA00022670"/>
    </source>
</evidence>
<dbReference type="InterPro" id="IPR027417">
    <property type="entry name" value="P-loop_NTPase"/>
</dbReference>
<dbReference type="InterPro" id="IPR003593">
    <property type="entry name" value="AAA+_ATPase"/>
</dbReference>
<evidence type="ECO:0000256" key="11">
    <source>
        <dbReference type="PIRNR" id="PIRNR001174"/>
    </source>
</evidence>
<keyword evidence="8 10" id="KW-0346">Stress response</keyword>
<feature type="binding site" evidence="10 13">
    <location>
        <begin position="355"/>
        <end position="362"/>
    </location>
    <ligand>
        <name>ATP</name>
        <dbReference type="ChEBI" id="CHEBI:30616"/>
    </ligand>
</feature>
<dbReference type="InterPro" id="IPR027543">
    <property type="entry name" value="Lon_bac"/>
</dbReference>
<keyword evidence="6 10" id="KW-0720">Serine protease</keyword>
<dbReference type="CDD" id="cd19500">
    <property type="entry name" value="RecA-like_Lon"/>
    <property type="match status" value="1"/>
</dbReference>
<dbReference type="FunFam" id="2.30.130.40:FF:000001">
    <property type="entry name" value="Lon protease"/>
    <property type="match status" value="1"/>
</dbReference>
<dbReference type="Gene3D" id="3.30.230.10">
    <property type="match status" value="1"/>
</dbReference>
<evidence type="ECO:0000256" key="10">
    <source>
        <dbReference type="HAMAP-Rule" id="MF_01973"/>
    </source>
</evidence>
<comment type="caution">
    <text evidence="17">The sequence shown here is derived from an EMBL/GenBank/DDBJ whole genome shotgun (WGS) entry which is preliminary data.</text>
</comment>
<keyword evidence="5 10" id="KW-0378">Hydrolase</keyword>
<protein>
    <recommendedName>
        <fullName evidence="10 11">Lon protease</fullName>
        <ecNumber evidence="10 11">3.4.21.53</ecNumber>
    </recommendedName>
    <alternativeName>
        <fullName evidence="10">ATP-dependent protease La</fullName>
    </alternativeName>
</protein>